<evidence type="ECO:0000256" key="1">
    <source>
        <dbReference type="ARBA" id="ARBA00022729"/>
    </source>
</evidence>
<dbReference type="CDD" id="cd19963">
    <property type="entry name" value="PBP1_BMP-like"/>
    <property type="match status" value="1"/>
</dbReference>
<reference evidence="3" key="1">
    <citation type="submission" date="2018-05" db="EMBL/GenBank/DDBJ databases">
        <authorList>
            <person name="Lanie J.A."/>
            <person name="Ng W.-L."/>
            <person name="Kazmierczak K.M."/>
            <person name="Andrzejewski T.M."/>
            <person name="Davidsen T.M."/>
            <person name="Wayne K.J."/>
            <person name="Tettelin H."/>
            <person name="Glass J.I."/>
            <person name="Rusch D."/>
            <person name="Podicherti R."/>
            <person name="Tsui H.-C.T."/>
            <person name="Winkler M.E."/>
        </authorList>
    </citation>
    <scope>NUCLEOTIDE SEQUENCE</scope>
</reference>
<keyword evidence="1" id="KW-0732">Signal</keyword>
<dbReference type="AlphaFoldDB" id="A0A381YNI3"/>
<dbReference type="InterPro" id="IPR003760">
    <property type="entry name" value="PnrA-like"/>
</dbReference>
<dbReference type="InterPro" id="IPR052910">
    <property type="entry name" value="ABC-Purine-Binding"/>
</dbReference>
<dbReference type="Gene3D" id="3.40.50.2300">
    <property type="match status" value="2"/>
</dbReference>
<evidence type="ECO:0000259" key="2">
    <source>
        <dbReference type="Pfam" id="PF02608"/>
    </source>
</evidence>
<dbReference type="PANTHER" id="PTHR43208">
    <property type="entry name" value="ABC TRANSPORTER SUBSTRATE-BINDING PROTEIN"/>
    <property type="match status" value="1"/>
</dbReference>
<protein>
    <recommendedName>
        <fullName evidence="2">ABC transporter substrate-binding protein PnrA-like domain-containing protein</fullName>
    </recommendedName>
</protein>
<feature type="non-terminal residue" evidence="3">
    <location>
        <position position="278"/>
    </location>
</feature>
<dbReference type="Pfam" id="PF02608">
    <property type="entry name" value="Bmp"/>
    <property type="match status" value="1"/>
</dbReference>
<dbReference type="SUPFAM" id="SSF53822">
    <property type="entry name" value="Periplasmic binding protein-like I"/>
    <property type="match status" value="1"/>
</dbReference>
<evidence type="ECO:0000313" key="3">
    <source>
        <dbReference type="EMBL" id="SVA78519.1"/>
    </source>
</evidence>
<name>A0A381YNI3_9ZZZZ</name>
<proteinExistence type="predicted"/>
<dbReference type="GO" id="GO:0005886">
    <property type="term" value="C:plasma membrane"/>
    <property type="evidence" value="ECO:0007669"/>
    <property type="project" value="InterPro"/>
</dbReference>
<accession>A0A381YNI3</accession>
<sequence length="278" mass="30649">MKKIIALAAVAAMFAVFSMSIVGKKLPSVGYVLVGPHTDGGWSMRHHQGFQSLTKHGYKVSMVEMVPEAESQKVFRKLARKHDIVFATSFGYMDSMVKAAEKNPDTIFMHATGYKGNKKNMDNYSCMSYQARYLAGVAAGMLTKTGKIGIVGSHPIPEIIRNINAVILGARTVNPNAEVNIVWINSWFDPPKDMDAAKALLDAGNDVLFTTTDSPSVVTLAQQAWKQNGREVWSMGNDAPMGDNGPDRYITGMMFNWNVLYKHIVDQLAAGKLKMNQR</sequence>
<dbReference type="PANTHER" id="PTHR43208:SF1">
    <property type="entry name" value="ABC TRANSPORTER SUBSTRATE-BINDING PROTEIN"/>
    <property type="match status" value="1"/>
</dbReference>
<dbReference type="InterPro" id="IPR028082">
    <property type="entry name" value="Peripla_BP_I"/>
</dbReference>
<gene>
    <name evidence="3" type="ORF">METZ01_LOCUS131373</name>
</gene>
<dbReference type="EMBL" id="UINC01018649">
    <property type="protein sequence ID" value="SVA78519.1"/>
    <property type="molecule type" value="Genomic_DNA"/>
</dbReference>
<organism evidence="3">
    <name type="scientific">marine metagenome</name>
    <dbReference type="NCBI Taxonomy" id="408172"/>
    <lineage>
        <taxon>unclassified sequences</taxon>
        <taxon>metagenomes</taxon>
        <taxon>ecological metagenomes</taxon>
    </lineage>
</organism>
<feature type="domain" description="ABC transporter substrate-binding protein PnrA-like" evidence="2">
    <location>
        <begin position="28"/>
        <end position="275"/>
    </location>
</feature>